<dbReference type="Proteomes" id="UP000005953">
    <property type="component" value="Unassembled WGS sequence"/>
</dbReference>
<name>A4BJG7_9GAMM</name>
<dbReference type="PANTHER" id="PTHR35147">
    <property type="entry name" value="CHEMORECEPTOR GLUTAMINE DEAMIDASE CHED-RELATED"/>
    <property type="match status" value="1"/>
</dbReference>
<accession>A4BJG7</accession>
<dbReference type="PANTHER" id="PTHR35147:SF2">
    <property type="entry name" value="CHEMORECEPTOR GLUTAMINE DEAMIDASE CHED-RELATED"/>
    <property type="match status" value="1"/>
</dbReference>
<evidence type="ECO:0000256" key="2">
    <source>
        <dbReference type="ARBA" id="ARBA00022801"/>
    </source>
</evidence>
<keyword evidence="2 3" id="KW-0378">Hydrolase</keyword>
<keyword evidence="5" id="KW-1185">Reference proteome</keyword>
<evidence type="ECO:0000256" key="1">
    <source>
        <dbReference type="ARBA" id="ARBA00022500"/>
    </source>
</evidence>
<dbReference type="SUPFAM" id="SSF64438">
    <property type="entry name" value="CNF1/YfiH-like putative cysteine hydrolases"/>
    <property type="match status" value="1"/>
</dbReference>
<dbReference type="InterPro" id="IPR005659">
    <property type="entry name" value="Chemorcpt_Glu_NH3ase_CheD"/>
</dbReference>
<dbReference type="HOGENOM" id="CLU_087854_0_0_6"/>
<gene>
    <name evidence="3" type="primary">cheD</name>
    <name evidence="4" type="ORF">MED297_02030</name>
</gene>
<dbReference type="AlphaFoldDB" id="A4BJG7"/>
<dbReference type="Pfam" id="PF03975">
    <property type="entry name" value="CheD"/>
    <property type="match status" value="1"/>
</dbReference>
<organism evidence="4 5">
    <name type="scientific">Reinekea blandensis MED297</name>
    <dbReference type="NCBI Taxonomy" id="314283"/>
    <lineage>
        <taxon>Bacteria</taxon>
        <taxon>Pseudomonadati</taxon>
        <taxon>Pseudomonadota</taxon>
        <taxon>Gammaproteobacteria</taxon>
        <taxon>Oceanospirillales</taxon>
        <taxon>Saccharospirillaceae</taxon>
        <taxon>Reinekea</taxon>
    </lineage>
</organism>
<dbReference type="GO" id="GO:0006935">
    <property type="term" value="P:chemotaxis"/>
    <property type="evidence" value="ECO:0007669"/>
    <property type="project" value="UniProtKB-UniRule"/>
</dbReference>
<keyword evidence="1 3" id="KW-0145">Chemotaxis</keyword>
<comment type="similarity">
    <text evidence="3">Belongs to the CheD family.</text>
</comment>
<dbReference type="Gene3D" id="3.30.1330.200">
    <property type="match status" value="1"/>
</dbReference>
<dbReference type="OrthoDB" id="9807202at2"/>
<reference evidence="4 5" key="1">
    <citation type="submission" date="2006-02" db="EMBL/GenBank/DDBJ databases">
        <authorList>
            <person name="Pinhassi J."/>
            <person name="Pedros-Alio C."/>
            <person name="Ferriera S."/>
            <person name="Johnson J."/>
            <person name="Kravitz S."/>
            <person name="Halpern A."/>
            <person name="Remington K."/>
            <person name="Beeson K."/>
            <person name="Tran B."/>
            <person name="Rogers Y.-H."/>
            <person name="Friedman R."/>
            <person name="Venter J.C."/>
        </authorList>
    </citation>
    <scope>NUCLEOTIDE SEQUENCE [LARGE SCALE GENOMIC DNA]</scope>
    <source>
        <strain evidence="4 5">MED297</strain>
    </source>
</reference>
<comment type="catalytic activity">
    <reaction evidence="3">
        <text>L-glutaminyl-[protein] + H2O = L-glutamyl-[protein] + NH4(+)</text>
        <dbReference type="Rhea" id="RHEA:16441"/>
        <dbReference type="Rhea" id="RHEA-COMP:10207"/>
        <dbReference type="Rhea" id="RHEA-COMP:10208"/>
        <dbReference type="ChEBI" id="CHEBI:15377"/>
        <dbReference type="ChEBI" id="CHEBI:28938"/>
        <dbReference type="ChEBI" id="CHEBI:29973"/>
        <dbReference type="ChEBI" id="CHEBI:30011"/>
        <dbReference type="EC" id="3.5.1.44"/>
    </reaction>
</comment>
<comment type="caution">
    <text evidence="4">The sequence shown here is derived from an EMBL/GenBank/DDBJ whole genome shotgun (WGS) entry which is preliminary data.</text>
</comment>
<dbReference type="EC" id="3.5.1.44" evidence="3"/>
<dbReference type="HAMAP" id="MF_01440">
    <property type="entry name" value="CheD"/>
    <property type="match status" value="1"/>
</dbReference>
<dbReference type="NCBIfam" id="NF010013">
    <property type="entry name" value="PRK13487.1"/>
    <property type="match status" value="1"/>
</dbReference>
<dbReference type="EMBL" id="AAOE01000033">
    <property type="protein sequence ID" value="EAR07739.1"/>
    <property type="molecule type" value="Genomic_DNA"/>
</dbReference>
<dbReference type="InterPro" id="IPR011324">
    <property type="entry name" value="Cytotoxic_necrot_fac-like_cat"/>
</dbReference>
<dbReference type="CDD" id="cd16352">
    <property type="entry name" value="CheD"/>
    <property type="match status" value="1"/>
</dbReference>
<comment type="function">
    <text evidence="3">Probably deamidates glutamine residues to glutamate on methyl-accepting chemotaxis receptors (MCPs), playing an important role in chemotaxis.</text>
</comment>
<evidence type="ECO:0000313" key="4">
    <source>
        <dbReference type="EMBL" id="EAR07739.1"/>
    </source>
</evidence>
<sequence length="204" mass="23021">MSSEHTAEVELAPNRYYDRHFKREAIKLLPGEYYIARPGKLIVTVLGSCVAACIRDRNLGLGGMNHFLLPAGDSSGVQWTESGRYGAYAMELVINQLIKMGANRAHLEAKVFGGANVLSSITQQSVGHKNAEFVLNYLEAENIPVIASDLLTPYPRKVYFFTENGQVLVKKLKKQHNDTIRDREERYLRRLDTELPHGDVELFE</sequence>
<proteinExistence type="inferred from homology"/>
<dbReference type="STRING" id="314283.MED297_02030"/>
<evidence type="ECO:0000313" key="5">
    <source>
        <dbReference type="Proteomes" id="UP000005953"/>
    </source>
</evidence>
<dbReference type="GO" id="GO:0050568">
    <property type="term" value="F:protein-glutamine glutaminase activity"/>
    <property type="evidence" value="ECO:0007669"/>
    <property type="project" value="UniProtKB-UniRule"/>
</dbReference>
<evidence type="ECO:0000256" key="3">
    <source>
        <dbReference type="HAMAP-Rule" id="MF_01440"/>
    </source>
</evidence>
<dbReference type="InterPro" id="IPR038592">
    <property type="entry name" value="CheD-like_sf"/>
</dbReference>
<protein>
    <recommendedName>
        <fullName evidence="3">Probable chemoreceptor glutamine deamidase CheD</fullName>
        <ecNumber evidence="3">3.5.1.44</ecNumber>
    </recommendedName>
</protein>
<dbReference type="RefSeq" id="WP_008046950.1">
    <property type="nucleotide sequence ID" value="NZ_CH724153.1"/>
</dbReference>